<feature type="transmembrane region" description="Helical" evidence="6">
    <location>
        <begin position="115"/>
        <end position="139"/>
    </location>
</feature>
<name>A0A1I6I2E7_9EURY</name>
<evidence type="ECO:0000313" key="8">
    <source>
        <dbReference type="Proteomes" id="UP000198531"/>
    </source>
</evidence>
<keyword evidence="3 6" id="KW-0812">Transmembrane</keyword>
<feature type="transmembrane region" description="Helical" evidence="6">
    <location>
        <begin position="381"/>
        <end position="402"/>
    </location>
</feature>
<feature type="transmembrane region" description="Helical" evidence="6">
    <location>
        <begin position="87"/>
        <end position="103"/>
    </location>
</feature>
<dbReference type="PANTHER" id="PTHR13353:SF5">
    <property type="entry name" value="TRANSMEMBRANE PROTEIN 19"/>
    <property type="match status" value="1"/>
</dbReference>
<dbReference type="Proteomes" id="UP000198531">
    <property type="component" value="Unassembled WGS sequence"/>
</dbReference>
<proteinExistence type="inferred from homology"/>
<evidence type="ECO:0000256" key="3">
    <source>
        <dbReference type="ARBA" id="ARBA00022692"/>
    </source>
</evidence>
<feature type="transmembrane region" description="Helical" evidence="6">
    <location>
        <begin position="414"/>
        <end position="435"/>
    </location>
</feature>
<dbReference type="AlphaFoldDB" id="A0A1I6I2E7"/>
<keyword evidence="4 6" id="KW-1133">Transmembrane helix</keyword>
<dbReference type="EMBL" id="FOYT01000002">
    <property type="protein sequence ID" value="SFR60808.1"/>
    <property type="molecule type" value="Genomic_DNA"/>
</dbReference>
<evidence type="ECO:0000313" key="7">
    <source>
        <dbReference type="EMBL" id="SFR60808.1"/>
    </source>
</evidence>
<dbReference type="RefSeq" id="WP_089808547.1">
    <property type="nucleotide sequence ID" value="NZ_FOYT01000002.1"/>
</dbReference>
<evidence type="ECO:0000256" key="1">
    <source>
        <dbReference type="ARBA" id="ARBA00004141"/>
    </source>
</evidence>
<comment type="subcellular location">
    <subcellularLocation>
        <location evidence="1">Membrane</location>
        <topology evidence="1">Multi-pass membrane protein</topology>
    </subcellularLocation>
</comment>
<feature type="transmembrane region" description="Helical" evidence="6">
    <location>
        <begin position="227"/>
        <end position="254"/>
    </location>
</feature>
<evidence type="ECO:0000256" key="6">
    <source>
        <dbReference type="SAM" id="Phobius"/>
    </source>
</evidence>
<reference evidence="8" key="1">
    <citation type="submission" date="2016-10" db="EMBL/GenBank/DDBJ databases">
        <authorList>
            <person name="Varghese N."/>
            <person name="Submissions S."/>
        </authorList>
    </citation>
    <scope>NUCLEOTIDE SEQUENCE [LARGE SCALE GENOMIC DNA]</scope>
    <source>
        <strain evidence="8">CGMCC 1.7736</strain>
    </source>
</reference>
<comment type="similarity">
    <text evidence="2">Belongs to the TMEM19 family.</text>
</comment>
<accession>A0A1I6I2E7</accession>
<sequence>MQPRLRRAGGFALVGTLALAAPVLDVAAFAPFAAVALLAAFVVTDGPLFEVFARPGDHQDGRLNGLAGFALAAAGLAILVAAVDMPVSLFVATVLVLSYGNLGKQVVATASDDPFVGTSGFVLGGFLGGVAGQAGVAAVTPLSPAYPLFVFLATAGAIVAALFRELLFERDDPLVMLSTGLLLWSFAALSGPITAVEIAAALALTVAFGLISYALKAASVTGMLSGVLLSLLVIVFGGFGWFAVLMSFFAIGALSTKFRYDEKLARGVAEENEGARGTSNVFGNAAVALVSVVGFAASAHVTLDGTLFQFAFAGSMAAALSDTLSSEVGGLYDNPRLITTLERVEPGTDGGVTWQGELAGLVGAGIVAAVAAALMTDVTGLLGAVLVLLGGLAGMTVDSLLGATVEGSRVGNEAVNFTATLVGAVVSTGVAFAFVA</sequence>
<dbReference type="InterPro" id="IPR002794">
    <property type="entry name" value="DUF92_TMEM19"/>
</dbReference>
<dbReference type="PANTHER" id="PTHR13353">
    <property type="entry name" value="TRANSMEMBRANE PROTEIN 19"/>
    <property type="match status" value="1"/>
</dbReference>
<feature type="transmembrane region" description="Helical" evidence="6">
    <location>
        <begin position="145"/>
        <end position="163"/>
    </location>
</feature>
<dbReference type="STRING" id="553469.SAMN04487947_2766"/>
<dbReference type="OrthoDB" id="28948at2157"/>
<feature type="transmembrane region" description="Helical" evidence="6">
    <location>
        <begin position="352"/>
        <end position="374"/>
    </location>
</feature>
<evidence type="ECO:0000256" key="2">
    <source>
        <dbReference type="ARBA" id="ARBA00009012"/>
    </source>
</evidence>
<dbReference type="Pfam" id="PF01940">
    <property type="entry name" value="DUF92"/>
    <property type="match status" value="1"/>
</dbReference>
<feature type="transmembrane region" description="Helical" evidence="6">
    <location>
        <begin position="175"/>
        <end position="192"/>
    </location>
</feature>
<keyword evidence="8" id="KW-1185">Reference proteome</keyword>
<protein>
    <submittedName>
        <fullName evidence="7">TIGR00297 family protein</fullName>
    </submittedName>
</protein>
<organism evidence="7 8">
    <name type="scientific">Halogeometricum rufum</name>
    <dbReference type="NCBI Taxonomy" id="553469"/>
    <lineage>
        <taxon>Archaea</taxon>
        <taxon>Methanobacteriati</taxon>
        <taxon>Methanobacteriota</taxon>
        <taxon>Stenosarchaea group</taxon>
        <taxon>Halobacteria</taxon>
        <taxon>Halobacteriales</taxon>
        <taxon>Haloferacaceae</taxon>
        <taxon>Halogeometricum</taxon>
    </lineage>
</organism>
<feature type="transmembrane region" description="Helical" evidence="6">
    <location>
        <begin position="281"/>
        <end position="303"/>
    </location>
</feature>
<evidence type="ECO:0000256" key="5">
    <source>
        <dbReference type="ARBA" id="ARBA00023136"/>
    </source>
</evidence>
<gene>
    <name evidence="7" type="ORF">SAMN04487947_2766</name>
</gene>
<evidence type="ECO:0000256" key="4">
    <source>
        <dbReference type="ARBA" id="ARBA00022989"/>
    </source>
</evidence>
<dbReference type="GO" id="GO:0016020">
    <property type="term" value="C:membrane"/>
    <property type="evidence" value="ECO:0007669"/>
    <property type="project" value="UniProtKB-SubCell"/>
</dbReference>
<keyword evidence="5 6" id="KW-0472">Membrane</keyword>